<dbReference type="RefSeq" id="WP_209486118.1">
    <property type="nucleotide sequence ID" value="NZ_JAGGKQ010000018.1"/>
</dbReference>
<sequence length="89" mass="9999">MGDTKEFYYEPEEGEELSVAVVEAVAEAHDEDIIQQRWLISEDINADALDGLFQEQNLKMTLQFEADSTTATIIADSDGNPIIKIKSHR</sequence>
<dbReference type="AlphaFoldDB" id="A0A8T4GIN2"/>
<protein>
    <recommendedName>
        <fullName evidence="1">Halobacterial output domain-containing protein</fullName>
    </recommendedName>
</protein>
<reference evidence="2" key="1">
    <citation type="submission" date="2021-03" db="EMBL/GenBank/DDBJ databases">
        <title>Genomic Encyclopedia of Type Strains, Phase IV (KMG-IV): sequencing the most valuable type-strain genomes for metagenomic binning, comparative biology and taxonomic classification.</title>
        <authorList>
            <person name="Goeker M."/>
        </authorList>
    </citation>
    <scope>NUCLEOTIDE SEQUENCE</scope>
    <source>
        <strain evidence="2">DSM 23564</strain>
    </source>
</reference>
<evidence type="ECO:0000259" key="1">
    <source>
        <dbReference type="Pfam" id="PF18545"/>
    </source>
</evidence>
<organism evidence="2 3">
    <name type="scientific">Halorubrum alkaliphilum</name>
    <dbReference type="NCBI Taxonomy" id="261290"/>
    <lineage>
        <taxon>Archaea</taxon>
        <taxon>Methanobacteriati</taxon>
        <taxon>Methanobacteriota</taxon>
        <taxon>Stenosarchaea group</taxon>
        <taxon>Halobacteria</taxon>
        <taxon>Halobacteriales</taxon>
        <taxon>Haloferacaceae</taxon>
        <taxon>Halorubrum</taxon>
    </lineage>
</organism>
<dbReference type="Proteomes" id="UP000823588">
    <property type="component" value="Unassembled WGS sequence"/>
</dbReference>
<name>A0A8T4GIN2_9EURY</name>
<evidence type="ECO:0000313" key="2">
    <source>
        <dbReference type="EMBL" id="MBP1923281.1"/>
    </source>
</evidence>
<evidence type="ECO:0000313" key="3">
    <source>
        <dbReference type="Proteomes" id="UP000823588"/>
    </source>
</evidence>
<dbReference type="InterPro" id="IPR040624">
    <property type="entry name" value="HalOD1"/>
</dbReference>
<dbReference type="Pfam" id="PF18545">
    <property type="entry name" value="HalOD1"/>
    <property type="match status" value="1"/>
</dbReference>
<proteinExistence type="predicted"/>
<comment type="caution">
    <text evidence="2">The sequence shown here is derived from an EMBL/GenBank/DDBJ whole genome shotgun (WGS) entry which is preliminary data.</text>
</comment>
<dbReference type="EMBL" id="JAGGKQ010000018">
    <property type="protein sequence ID" value="MBP1923281.1"/>
    <property type="molecule type" value="Genomic_DNA"/>
</dbReference>
<accession>A0A8T4GIN2</accession>
<gene>
    <name evidence="2" type="ORF">J2751_002320</name>
</gene>
<feature type="domain" description="Halobacterial output" evidence="1">
    <location>
        <begin position="14"/>
        <end position="75"/>
    </location>
</feature>
<dbReference type="OrthoDB" id="323822at2157"/>
<keyword evidence="3" id="KW-1185">Reference proteome</keyword>